<accession>A0A6H5GL46</accession>
<dbReference type="Proteomes" id="UP000479000">
    <property type="component" value="Unassembled WGS sequence"/>
</dbReference>
<name>A0A6H5GL46_9HEMI</name>
<evidence type="ECO:0000313" key="2">
    <source>
        <dbReference type="EMBL" id="CAB0004747.1"/>
    </source>
</evidence>
<evidence type="ECO:0000313" key="3">
    <source>
        <dbReference type="Proteomes" id="UP000479000"/>
    </source>
</evidence>
<reference evidence="2 3" key="1">
    <citation type="submission" date="2020-02" db="EMBL/GenBank/DDBJ databases">
        <authorList>
            <person name="Ferguson B K."/>
        </authorList>
    </citation>
    <scope>NUCLEOTIDE SEQUENCE [LARGE SCALE GENOMIC DNA]</scope>
</reference>
<evidence type="ECO:0000256" key="1">
    <source>
        <dbReference type="SAM" id="MobiDB-lite"/>
    </source>
</evidence>
<feature type="region of interest" description="Disordered" evidence="1">
    <location>
        <begin position="159"/>
        <end position="307"/>
    </location>
</feature>
<organism evidence="2 3">
    <name type="scientific">Nesidiocoris tenuis</name>
    <dbReference type="NCBI Taxonomy" id="355587"/>
    <lineage>
        <taxon>Eukaryota</taxon>
        <taxon>Metazoa</taxon>
        <taxon>Ecdysozoa</taxon>
        <taxon>Arthropoda</taxon>
        <taxon>Hexapoda</taxon>
        <taxon>Insecta</taxon>
        <taxon>Pterygota</taxon>
        <taxon>Neoptera</taxon>
        <taxon>Paraneoptera</taxon>
        <taxon>Hemiptera</taxon>
        <taxon>Heteroptera</taxon>
        <taxon>Panheteroptera</taxon>
        <taxon>Cimicomorpha</taxon>
        <taxon>Miridae</taxon>
        <taxon>Dicyphina</taxon>
        <taxon>Nesidiocoris</taxon>
    </lineage>
</organism>
<proteinExistence type="predicted"/>
<feature type="compositionally biased region" description="Basic and acidic residues" evidence="1">
    <location>
        <begin position="235"/>
        <end position="254"/>
    </location>
</feature>
<dbReference type="AlphaFoldDB" id="A0A6H5GL46"/>
<keyword evidence="3" id="KW-1185">Reference proteome</keyword>
<dbReference type="EMBL" id="CADCXU010015146">
    <property type="protein sequence ID" value="CAB0004747.1"/>
    <property type="molecule type" value="Genomic_DNA"/>
</dbReference>
<protein>
    <submittedName>
        <fullName evidence="2">Uncharacterized protein</fullName>
    </submittedName>
</protein>
<feature type="compositionally biased region" description="Low complexity" evidence="1">
    <location>
        <begin position="159"/>
        <end position="228"/>
    </location>
</feature>
<sequence length="307" mass="35302">MVGKIDERWFDTKVENCENQRSVKKWPNKSSAVCVDFLCPAPGKDLPGCPRSIVRPLTLYLTRYTFFRLDPTLFYSCLSFLLFFHRLLFPRTRDPLAEMRFKINFEFKVNFEFQLNFEFKVNFEIDVNFEFKINFEIKLNSEIKVNFEFKLNFESKSTSRSMSTSSSKSTSRSNSTLRSKSTSSSKSSSRSKSTSRSNSTSSSKTTSRSNSTSSSKSTSRSKSTSSSSQLRVQTKLRDRSFRLLHRGESDLRRDGHGHRQFSNASGGARTRRVPFPKGRDFIRDRGRESSSWKGIFEPEPGSVMPVQ</sequence>
<gene>
    <name evidence="2" type="ORF">NTEN_LOCUS10224</name>
</gene>
<dbReference type="OrthoDB" id="10072086at2759"/>
<feature type="compositionally biased region" description="Basic and acidic residues" evidence="1">
    <location>
        <begin position="277"/>
        <end position="290"/>
    </location>
</feature>